<organism evidence="1 2">
    <name type="scientific">Cichorium intybus</name>
    <name type="common">Chicory</name>
    <dbReference type="NCBI Taxonomy" id="13427"/>
    <lineage>
        <taxon>Eukaryota</taxon>
        <taxon>Viridiplantae</taxon>
        <taxon>Streptophyta</taxon>
        <taxon>Embryophyta</taxon>
        <taxon>Tracheophyta</taxon>
        <taxon>Spermatophyta</taxon>
        <taxon>Magnoliopsida</taxon>
        <taxon>eudicotyledons</taxon>
        <taxon>Gunneridae</taxon>
        <taxon>Pentapetalae</taxon>
        <taxon>asterids</taxon>
        <taxon>campanulids</taxon>
        <taxon>Asterales</taxon>
        <taxon>Asteraceae</taxon>
        <taxon>Cichorioideae</taxon>
        <taxon>Cichorieae</taxon>
        <taxon>Cichoriinae</taxon>
        <taxon>Cichorium</taxon>
    </lineage>
</organism>
<dbReference type="EMBL" id="CM042014">
    <property type="protein sequence ID" value="KAI3721723.1"/>
    <property type="molecule type" value="Genomic_DNA"/>
</dbReference>
<accession>A0ACB9BI08</accession>
<reference evidence="1 2" key="2">
    <citation type="journal article" date="2022" name="Mol. Ecol. Resour.">
        <title>The genomes of chicory, endive, great burdock and yacon provide insights into Asteraceae paleo-polyploidization history and plant inulin production.</title>
        <authorList>
            <person name="Fan W."/>
            <person name="Wang S."/>
            <person name="Wang H."/>
            <person name="Wang A."/>
            <person name="Jiang F."/>
            <person name="Liu H."/>
            <person name="Zhao H."/>
            <person name="Xu D."/>
            <person name="Zhang Y."/>
        </authorList>
    </citation>
    <scope>NUCLEOTIDE SEQUENCE [LARGE SCALE GENOMIC DNA]</scope>
    <source>
        <strain evidence="2">cv. Punajuju</strain>
        <tissue evidence="1">Leaves</tissue>
    </source>
</reference>
<evidence type="ECO:0000313" key="1">
    <source>
        <dbReference type="EMBL" id="KAI3721723.1"/>
    </source>
</evidence>
<keyword evidence="2" id="KW-1185">Reference proteome</keyword>
<reference evidence="2" key="1">
    <citation type="journal article" date="2022" name="Mol. Ecol. Resour.">
        <title>The genomes of chicory, endive, great burdock and yacon provide insights into Asteraceae palaeo-polyploidization history and plant inulin production.</title>
        <authorList>
            <person name="Fan W."/>
            <person name="Wang S."/>
            <person name="Wang H."/>
            <person name="Wang A."/>
            <person name="Jiang F."/>
            <person name="Liu H."/>
            <person name="Zhao H."/>
            <person name="Xu D."/>
            <person name="Zhang Y."/>
        </authorList>
    </citation>
    <scope>NUCLEOTIDE SEQUENCE [LARGE SCALE GENOMIC DNA]</scope>
    <source>
        <strain evidence="2">cv. Punajuju</strain>
    </source>
</reference>
<evidence type="ECO:0000313" key="2">
    <source>
        <dbReference type="Proteomes" id="UP001055811"/>
    </source>
</evidence>
<gene>
    <name evidence="1" type="ORF">L2E82_32741</name>
</gene>
<name>A0ACB9BI08_CICIN</name>
<dbReference type="Proteomes" id="UP001055811">
    <property type="component" value="Linkage Group LG06"/>
</dbReference>
<protein>
    <submittedName>
        <fullName evidence="1">Uncharacterized protein</fullName>
    </submittedName>
</protein>
<comment type="caution">
    <text evidence="1">The sequence shown here is derived from an EMBL/GenBank/DDBJ whole genome shotgun (WGS) entry which is preliminary data.</text>
</comment>
<sequence length="85" mass="9431">MSLQPRIYAFHMKQMAALWQQPNDICSGGDPDRATGGVGISGSVTLMRHRHLGEKKRGESHENIVIVSMPPEKLTSSQVLRGEKF</sequence>
<proteinExistence type="predicted"/>